<dbReference type="Proteomes" id="UP000242444">
    <property type="component" value="Unassembled WGS sequence"/>
</dbReference>
<feature type="transmembrane region" description="Helical" evidence="2">
    <location>
        <begin position="91"/>
        <end position="112"/>
    </location>
</feature>
<evidence type="ECO:0000256" key="2">
    <source>
        <dbReference type="SAM" id="Phobius"/>
    </source>
</evidence>
<feature type="region of interest" description="Disordered" evidence="1">
    <location>
        <begin position="46"/>
        <end position="86"/>
    </location>
</feature>
<sequence length="207" mass="21189">MPARSLLTAVRVPGRRAGACDDDNPRAGPAVPGAGAARILDTRGIGSIVPVPTTGPTGRPGVSTTPAEQSARALPEGRYGKPRGGGTPRRLRAVVLAVAAVALGGVLAFVAYQNLGAAPIEAQRRSFAEVGPDSMEITLDVTRDDPARPGVCIVRVRDLSGAESGRREVLVPASVPAVSAVIRSSGKPVTADVFGCSYDVPDYLSSE</sequence>
<dbReference type="EMBL" id="NKYE01000004">
    <property type="protein sequence ID" value="OZM73616.1"/>
    <property type="molecule type" value="Genomic_DNA"/>
</dbReference>
<accession>A0A263D814</accession>
<dbReference type="AlphaFoldDB" id="A0A263D814"/>
<evidence type="ECO:0008006" key="5">
    <source>
        <dbReference type="Google" id="ProtNLM"/>
    </source>
</evidence>
<proteinExistence type="predicted"/>
<dbReference type="InParanoid" id="A0A263D814"/>
<keyword evidence="2" id="KW-1133">Transmembrane helix</keyword>
<organism evidence="3 4">
    <name type="scientific">Amycolatopsis antarctica</name>
    <dbReference type="NCBI Taxonomy" id="1854586"/>
    <lineage>
        <taxon>Bacteria</taxon>
        <taxon>Bacillati</taxon>
        <taxon>Actinomycetota</taxon>
        <taxon>Actinomycetes</taxon>
        <taxon>Pseudonocardiales</taxon>
        <taxon>Pseudonocardiaceae</taxon>
        <taxon>Amycolatopsis</taxon>
    </lineage>
</organism>
<protein>
    <recommendedName>
        <fullName evidence="5">DUF4307 domain-containing protein</fullName>
    </recommendedName>
</protein>
<keyword evidence="4" id="KW-1185">Reference proteome</keyword>
<keyword evidence="2" id="KW-0812">Transmembrane</keyword>
<keyword evidence="2" id="KW-0472">Membrane</keyword>
<comment type="caution">
    <text evidence="3">The sequence shown here is derived from an EMBL/GenBank/DDBJ whole genome shotgun (WGS) entry which is preliminary data.</text>
</comment>
<dbReference type="Pfam" id="PF14155">
    <property type="entry name" value="DUF4307"/>
    <property type="match status" value="1"/>
</dbReference>
<evidence type="ECO:0000313" key="3">
    <source>
        <dbReference type="EMBL" id="OZM73616.1"/>
    </source>
</evidence>
<name>A0A263D814_9PSEU</name>
<reference evidence="3 4" key="1">
    <citation type="submission" date="2017-07" db="EMBL/GenBank/DDBJ databases">
        <title>Amycolatopsis antarcticus sp. nov., isolated from the surface of an Antarcticus brown macroalga.</title>
        <authorList>
            <person name="Wang J."/>
            <person name="Leiva S."/>
            <person name="Huang J."/>
            <person name="Huang Y."/>
        </authorList>
    </citation>
    <scope>NUCLEOTIDE SEQUENCE [LARGE SCALE GENOMIC DNA]</scope>
    <source>
        <strain evidence="3 4">AU-G6</strain>
    </source>
</reference>
<dbReference type="InterPro" id="IPR025443">
    <property type="entry name" value="DUF4307"/>
</dbReference>
<feature type="compositionally biased region" description="Low complexity" evidence="1">
    <location>
        <begin position="49"/>
        <end position="66"/>
    </location>
</feature>
<evidence type="ECO:0000256" key="1">
    <source>
        <dbReference type="SAM" id="MobiDB-lite"/>
    </source>
</evidence>
<evidence type="ECO:0000313" key="4">
    <source>
        <dbReference type="Proteomes" id="UP000242444"/>
    </source>
</evidence>
<gene>
    <name evidence="3" type="ORF">CFN78_08800</name>
</gene>
<dbReference type="OrthoDB" id="4425882at2"/>